<evidence type="ECO:0000256" key="4">
    <source>
        <dbReference type="SAM" id="SignalP"/>
    </source>
</evidence>
<dbReference type="GO" id="GO:0030288">
    <property type="term" value="C:outer membrane-bounded periplasmic space"/>
    <property type="evidence" value="ECO:0007669"/>
    <property type="project" value="UniProtKB-ARBA"/>
</dbReference>
<dbReference type="InterPro" id="IPR039424">
    <property type="entry name" value="SBP_5"/>
</dbReference>
<feature type="chain" id="PRO_5002063080" evidence="4">
    <location>
        <begin position="23"/>
        <end position="497"/>
    </location>
</feature>
<organism evidence="6 7">
    <name type="scientific">Aureimonas altamirensis</name>
    <dbReference type="NCBI Taxonomy" id="370622"/>
    <lineage>
        <taxon>Bacteria</taxon>
        <taxon>Pseudomonadati</taxon>
        <taxon>Pseudomonadota</taxon>
        <taxon>Alphaproteobacteria</taxon>
        <taxon>Hyphomicrobiales</taxon>
        <taxon>Aurantimonadaceae</taxon>
        <taxon>Aureimonas</taxon>
    </lineage>
</organism>
<dbReference type="InterPro" id="IPR000914">
    <property type="entry name" value="SBP_5_dom"/>
</dbReference>
<dbReference type="CDD" id="cd08494">
    <property type="entry name" value="PBP2_NikA_DppA_OppA_like_6"/>
    <property type="match status" value="1"/>
</dbReference>
<dbReference type="EMBL" id="JRFJ01000001">
    <property type="protein sequence ID" value="KHJ56093.1"/>
    <property type="molecule type" value="Genomic_DNA"/>
</dbReference>
<evidence type="ECO:0000313" key="7">
    <source>
        <dbReference type="Proteomes" id="UP000030826"/>
    </source>
</evidence>
<dbReference type="AlphaFoldDB" id="A0A0B1Q5F3"/>
<evidence type="ECO:0000259" key="5">
    <source>
        <dbReference type="Pfam" id="PF00496"/>
    </source>
</evidence>
<dbReference type="RefSeq" id="WP_039189455.1">
    <property type="nucleotide sequence ID" value="NZ_JRFJ01000001.1"/>
</dbReference>
<feature type="domain" description="Solute-binding protein family 5" evidence="5">
    <location>
        <begin position="70"/>
        <end position="402"/>
    </location>
</feature>
<dbReference type="PANTHER" id="PTHR30290">
    <property type="entry name" value="PERIPLASMIC BINDING COMPONENT OF ABC TRANSPORTER"/>
    <property type="match status" value="1"/>
</dbReference>
<dbReference type="GO" id="GO:1904680">
    <property type="term" value="F:peptide transmembrane transporter activity"/>
    <property type="evidence" value="ECO:0007669"/>
    <property type="project" value="TreeGrafter"/>
</dbReference>
<proteinExistence type="inferred from homology"/>
<dbReference type="SUPFAM" id="SSF53850">
    <property type="entry name" value="Periplasmic binding protein-like II"/>
    <property type="match status" value="1"/>
</dbReference>
<evidence type="ECO:0000256" key="2">
    <source>
        <dbReference type="ARBA" id="ARBA00005695"/>
    </source>
</evidence>
<reference evidence="6 7" key="1">
    <citation type="submission" date="2014-09" db="EMBL/GenBank/DDBJ databases">
        <title>Isolation and characterization of Aurantimonas altamirensis ON-56566 from clinical sample following a dog bite.</title>
        <authorList>
            <person name="Eshaghi A."/>
            <person name="Li A."/>
            <person name="Shahinas D."/>
            <person name="Bahn P."/>
            <person name="Kus J.V."/>
            <person name="Patel S.N."/>
        </authorList>
    </citation>
    <scope>NUCLEOTIDE SEQUENCE [LARGE SCALE GENOMIC DNA]</scope>
    <source>
        <strain evidence="6 7">ON-56566</strain>
    </source>
</reference>
<evidence type="ECO:0000256" key="3">
    <source>
        <dbReference type="ARBA" id="ARBA00022729"/>
    </source>
</evidence>
<dbReference type="Gene3D" id="3.10.105.10">
    <property type="entry name" value="Dipeptide-binding Protein, Domain 3"/>
    <property type="match status" value="1"/>
</dbReference>
<feature type="signal peptide" evidence="4">
    <location>
        <begin position="1"/>
        <end position="22"/>
    </location>
</feature>
<name>A0A0B1Q5F3_9HYPH</name>
<comment type="subcellular location">
    <subcellularLocation>
        <location evidence="1">Periplasm</location>
    </subcellularLocation>
</comment>
<dbReference type="PIRSF" id="PIRSF002741">
    <property type="entry name" value="MppA"/>
    <property type="match status" value="1"/>
</dbReference>
<evidence type="ECO:0000313" key="6">
    <source>
        <dbReference type="EMBL" id="KHJ56093.1"/>
    </source>
</evidence>
<dbReference type="Pfam" id="PF00496">
    <property type="entry name" value="SBP_bac_5"/>
    <property type="match status" value="1"/>
</dbReference>
<keyword evidence="3 4" id="KW-0732">Signal</keyword>
<dbReference type="OrthoDB" id="8144963at2"/>
<protein>
    <submittedName>
        <fullName evidence="6">ABC transporter substrate-binding protein</fullName>
    </submittedName>
</protein>
<dbReference type="Proteomes" id="UP000030826">
    <property type="component" value="Unassembled WGS sequence"/>
</dbReference>
<dbReference type="GO" id="GO:0043190">
    <property type="term" value="C:ATP-binding cassette (ABC) transporter complex"/>
    <property type="evidence" value="ECO:0007669"/>
    <property type="project" value="InterPro"/>
</dbReference>
<dbReference type="PANTHER" id="PTHR30290:SF38">
    <property type="entry name" value="D,D-DIPEPTIDE-BINDING PERIPLASMIC PROTEIN DDPA-RELATED"/>
    <property type="match status" value="1"/>
</dbReference>
<dbReference type="GO" id="GO:0015833">
    <property type="term" value="P:peptide transport"/>
    <property type="evidence" value="ECO:0007669"/>
    <property type="project" value="TreeGrafter"/>
</dbReference>
<gene>
    <name evidence="6" type="ORF">LA66_05670</name>
</gene>
<comment type="similarity">
    <text evidence="2">Belongs to the bacterial solute-binding protein 5 family.</text>
</comment>
<dbReference type="Gene3D" id="3.90.76.10">
    <property type="entry name" value="Dipeptide-binding Protein, Domain 1"/>
    <property type="match status" value="1"/>
</dbReference>
<evidence type="ECO:0000256" key="1">
    <source>
        <dbReference type="ARBA" id="ARBA00004418"/>
    </source>
</evidence>
<sequence length="497" mass="53979">MRFSGLMRAAGLALALGGGAFSAPRTDVVIGMSIEPAGLDPTISAPVSIGQIVWQNVFQGLTRIAEDGSVQPQLAHRWTVSDDGLTYEFELQEGVRFHNGVPFDAGVAKFALDRARGPQSANPQKRFFAAIDSVEAPEPTRLIVRLSRPSGNLPYWLGWPASVMVEASSADANRTAPVGTGPFTVAEWKPGDSVRLARSDDYWDTARRPQLSGATFRFINDPQAQAAALNSGQVDAFPEFAAPELYAALEADPAFETVVGNTELKVVAGMNLRRPPLDDVRVRRALMMAVDRQALVDGAWSGYGTPIGSHYTPNDPGFKDLTGHLAYDPVAAKNLLQEAGYGNGLSIRIKVPQMPYAVRSAEILQAFLAEIGVSLEIVPTEFPAAWVSDVLQNHDFDMTIVAHAEPMDIDIFARADYYFGYANPAFNDIIARAEAASDRAVRDSLYGEAQDILADDVPALFLFVMPKLGVWRTGLTGFWHDEPIPSNDLTDVRWSGE</sequence>
<dbReference type="Gene3D" id="3.40.190.10">
    <property type="entry name" value="Periplasmic binding protein-like II"/>
    <property type="match status" value="1"/>
</dbReference>
<accession>A0A0B1Q5F3</accession>
<comment type="caution">
    <text evidence="6">The sequence shown here is derived from an EMBL/GenBank/DDBJ whole genome shotgun (WGS) entry which is preliminary data.</text>
</comment>
<dbReference type="InterPro" id="IPR030678">
    <property type="entry name" value="Peptide/Ni-bd"/>
</dbReference>
<dbReference type="STRING" id="370622.LA66_05670"/>